<sequence>MGRIIGINLKPINFLDESQLSMFIEGILKLKSCDDTMFYIEGMEHIPKFILIEIGKRTGLNFKFGDNTRIFNIPQIIIKAYDILEEDYNSKETLVICKDKERLLELMQMLSDHFKFLSVFGLDEVGKNELYEAILEATGISIFQPVQIDRLIKNYNIIINFNDEIDFNISNIRSDALIIDFSEKKPFNLVDKKGIIIEDINFELNIENEFIEKFVSPPFLESLCEDWDKVFTRIKVKDSFYSIEEIIGLKVKLKGKF</sequence>
<name>A0A926IK60_9FIRM</name>
<organism evidence="1 2">
    <name type="scientific">Paratissierella segnis</name>
    <dbReference type="NCBI Taxonomy" id="2763679"/>
    <lineage>
        <taxon>Bacteria</taxon>
        <taxon>Bacillati</taxon>
        <taxon>Bacillota</taxon>
        <taxon>Tissierellia</taxon>
        <taxon>Tissierellales</taxon>
        <taxon>Tissierellaceae</taxon>
        <taxon>Paratissierella</taxon>
    </lineage>
</organism>
<evidence type="ECO:0000313" key="2">
    <source>
        <dbReference type="Proteomes" id="UP000601171"/>
    </source>
</evidence>
<accession>A0A926IK60</accession>
<protein>
    <submittedName>
        <fullName evidence="1">Uncharacterized protein</fullName>
    </submittedName>
</protein>
<proteinExistence type="predicted"/>
<evidence type="ECO:0000313" key="1">
    <source>
        <dbReference type="EMBL" id="MBC8587955.1"/>
    </source>
</evidence>
<keyword evidence="2" id="KW-1185">Reference proteome</keyword>
<comment type="caution">
    <text evidence="1">The sequence shown here is derived from an EMBL/GenBank/DDBJ whole genome shotgun (WGS) entry which is preliminary data.</text>
</comment>
<gene>
    <name evidence="1" type="ORF">H8707_06855</name>
</gene>
<dbReference type="AlphaFoldDB" id="A0A926IK60"/>
<reference evidence="1" key="1">
    <citation type="submission" date="2020-08" db="EMBL/GenBank/DDBJ databases">
        <title>Genome public.</title>
        <authorList>
            <person name="Liu C."/>
            <person name="Sun Q."/>
        </authorList>
    </citation>
    <scope>NUCLEOTIDE SEQUENCE</scope>
    <source>
        <strain evidence="1">BX21</strain>
    </source>
</reference>
<dbReference type="Proteomes" id="UP000601171">
    <property type="component" value="Unassembled WGS sequence"/>
</dbReference>
<dbReference type="EMBL" id="JACRTG010000016">
    <property type="protein sequence ID" value="MBC8587955.1"/>
    <property type="molecule type" value="Genomic_DNA"/>
</dbReference>